<keyword evidence="1" id="KW-0472">Membrane</keyword>
<feature type="transmembrane region" description="Helical" evidence="1">
    <location>
        <begin position="26"/>
        <end position="48"/>
    </location>
</feature>
<dbReference type="InterPro" id="IPR036514">
    <property type="entry name" value="SGNH_hydro_sf"/>
</dbReference>
<keyword evidence="1" id="KW-1133">Transmembrane helix</keyword>
<dbReference type="EMBL" id="CP053586">
    <property type="protein sequence ID" value="WNZ25713.1"/>
    <property type="molecule type" value="Genomic_DNA"/>
</dbReference>
<dbReference type="AlphaFoldDB" id="A0AA97ARQ8"/>
<protein>
    <submittedName>
        <fullName evidence="2">SGNH/GDSL hydrolase family protein</fullName>
    </submittedName>
</protein>
<accession>A0AA97ARQ8</accession>
<dbReference type="SUPFAM" id="SSF52266">
    <property type="entry name" value="SGNH hydrolase"/>
    <property type="match status" value="1"/>
</dbReference>
<keyword evidence="1" id="KW-0812">Transmembrane</keyword>
<sequence>MSSLKPLPMYKRSRRSWKRKPRRRPWYFYLIPIVGIPIGLEILTRLLFGFTGLDQAFSQEQSDQAKRVEAYQLGFLSPDRQPYKNLPNQGQLQAVRNPLMGYQLLPQQQSNYWAINPQGFRDDEPITPTKNPNEVRIFVLGGSMAFGQLSSNNQATLANQLETLLNDQVKQQQQNPNQYQPAVLPYTADEVAKVLQRPARIPERQYRVVNAAVPGYASGNDLAMLFQQVVAFNPDIVILLNSYEDLLLPSSHSGADIPGLDALIAGERPVVEDPIGQAVRGWFDQLYLVQGVRHYILQNAQTEEVKAIPLNLTVTDQPLAQSLAGDDAELKARIDRYKNHLLQMVRWSSATRKRLIVGIQPELSSRSPEQMPASEKAILEQLGENYSQKIAASYTQLVSAAQQATQSSANAKVLDLRQLYANSKDPAFQTPTSLTDEAYKTLADQFYKTIIQQLAIEPKPYGS</sequence>
<gene>
    <name evidence="2" type="ORF">HJG54_24660</name>
</gene>
<dbReference type="RefSeq" id="WP_316431876.1">
    <property type="nucleotide sequence ID" value="NZ_CP053586.1"/>
</dbReference>
<evidence type="ECO:0000256" key="1">
    <source>
        <dbReference type="SAM" id="Phobius"/>
    </source>
</evidence>
<reference evidence="2" key="1">
    <citation type="submission" date="2020-05" db="EMBL/GenBank/DDBJ databases">
        <authorList>
            <person name="Zhu T."/>
            <person name="Keshari N."/>
            <person name="Lu X."/>
        </authorList>
    </citation>
    <scope>NUCLEOTIDE SEQUENCE</scope>
    <source>
        <strain evidence="2">NK1-12</strain>
    </source>
</reference>
<dbReference type="GO" id="GO:0016787">
    <property type="term" value="F:hydrolase activity"/>
    <property type="evidence" value="ECO:0007669"/>
    <property type="project" value="UniProtKB-KW"/>
</dbReference>
<keyword evidence="2" id="KW-0378">Hydrolase</keyword>
<organism evidence="2">
    <name type="scientific">Leptolyngbya sp. NK1-12</name>
    <dbReference type="NCBI Taxonomy" id="2547451"/>
    <lineage>
        <taxon>Bacteria</taxon>
        <taxon>Bacillati</taxon>
        <taxon>Cyanobacteriota</taxon>
        <taxon>Cyanophyceae</taxon>
        <taxon>Leptolyngbyales</taxon>
        <taxon>Leptolyngbyaceae</taxon>
        <taxon>Leptolyngbya group</taxon>
        <taxon>Leptolyngbya</taxon>
    </lineage>
</organism>
<name>A0AA97ARQ8_9CYAN</name>
<proteinExistence type="predicted"/>
<dbReference type="Gene3D" id="3.40.50.1110">
    <property type="entry name" value="SGNH hydrolase"/>
    <property type="match status" value="1"/>
</dbReference>
<evidence type="ECO:0000313" key="2">
    <source>
        <dbReference type="EMBL" id="WNZ25713.1"/>
    </source>
</evidence>